<reference evidence="1" key="1">
    <citation type="submission" date="2018-10" db="EMBL/GenBank/DDBJ databases">
        <title>Effector identification in a new, highly contiguous assembly of the strawberry crown rot pathogen Phytophthora cactorum.</title>
        <authorList>
            <person name="Armitage A.D."/>
            <person name="Nellist C.F."/>
            <person name="Bates H."/>
            <person name="Vickerstaff R.J."/>
            <person name="Harrison R.J."/>
        </authorList>
    </citation>
    <scope>NUCLEOTIDE SEQUENCE</scope>
    <source>
        <strain evidence="1">4040</strain>
    </source>
</reference>
<proteinExistence type="predicted"/>
<comment type="caution">
    <text evidence="1">The sequence shown here is derived from an EMBL/GenBank/DDBJ whole genome shotgun (WGS) entry which is preliminary data.</text>
</comment>
<dbReference type="EMBL" id="RCMK01000390">
    <property type="protein sequence ID" value="KAG2931676.1"/>
    <property type="molecule type" value="Genomic_DNA"/>
</dbReference>
<organism evidence="1 2">
    <name type="scientific">Phytophthora cactorum</name>
    <dbReference type="NCBI Taxonomy" id="29920"/>
    <lineage>
        <taxon>Eukaryota</taxon>
        <taxon>Sar</taxon>
        <taxon>Stramenopiles</taxon>
        <taxon>Oomycota</taxon>
        <taxon>Peronosporomycetes</taxon>
        <taxon>Peronosporales</taxon>
        <taxon>Peronosporaceae</taxon>
        <taxon>Phytophthora</taxon>
    </lineage>
</organism>
<name>A0A8T1CY24_9STRA</name>
<evidence type="ECO:0000313" key="1">
    <source>
        <dbReference type="EMBL" id="KAG2931676.1"/>
    </source>
</evidence>
<evidence type="ECO:0000313" key="2">
    <source>
        <dbReference type="Proteomes" id="UP000736787"/>
    </source>
</evidence>
<accession>A0A8T1CY24</accession>
<protein>
    <submittedName>
        <fullName evidence="1">Uncharacterized protein</fullName>
    </submittedName>
</protein>
<dbReference type="Proteomes" id="UP000736787">
    <property type="component" value="Unassembled WGS sequence"/>
</dbReference>
<sequence length="120" mass="13424">MEMETGNEEFELCRAGLPAWWPGRFHEAMRDSRQIGQFAAALQAGTDRGARRRVWVAAHAACHAQQACRAEITSDLCPSSTLTRFLKICSYSSWNTMVPSIARPSTANVDEKKTTYKSEL</sequence>
<dbReference type="AlphaFoldDB" id="A0A8T1CY24"/>
<gene>
    <name evidence="1" type="ORF">PC117_g13375</name>
</gene>